<sequence length="86" mass="9460">MYRLMEPESPGRGPCGERTPPPYGRMLLRACLGFSEIGPSTRTLRIRSGGSRAWCPYASSSPLSPCPSQGSRRYILEYTPPPVFPA</sequence>
<accession>A0A0D2P3V2</accession>
<organism evidence="2 3">
    <name type="scientific">Hypholoma sublateritium (strain FD-334 SS-4)</name>
    <dbReference type="NCBI Taxonomy" id="945553"/>
    <lineage>
        <taxon>Eukaryota</taxon>
        <taxon>Fungi</taxon>
        <taxon>Dikarya</taxon>
        <taxon>Basidiomycota</taxon>
        <taxon>Agaricomycotina</taxon>
        <taxon>Agaricomycetes</taxon>
        <taxon>Agaricomycetidae</taxon>
        <taxon>Agaricales</taxon>
        <taxon>Agaricineae</taxon>
        <taxon>Strophariaceae</taxon>
        <taxon>Hypholoma</taxon>
    </lineage>
</organism>
<name>A0A0D2P3V2_HYPSF</name>
<dbReference type="EMBL" id="KN817543">
    <property type="protein sequence ID" value="KJA23376.1"/>
    <property type="molecule type" value="Genomic_DNA"/>
</dbReference>
<feature type="region of interest" description="Disordered" evidence="1">
    <location>
        <begin position="1"/>
        <end position="21"/>
    </location>
</feature>
<dbReference type="Proteomes" id="UP000054270">
    <property type="component" value="Unassembled WGS sequence"/>
</dbReference>
<gene>
    <name evidence="2" type="ORF">HYPSUDRAFT_585582</name>
</gene>
<keyword evidence="3" id="KW-1185">Reference proteome</keyword>
<evidence type="ECO:0000313" key="3">
    <source>
        <dbReference type="Proteomes" id="UP000054270"/>
    </source>
</evidence>
<evidence type="ECO:0000313" key="2">
    <source>
        <dbReference type="EMBL" id="KJA23376.1"/>
    </source>
</evidence>
<protein>
    <submittedName>
        <fullName evidence="2">Uncharacterized protein</fullName>
    </submittedName>
</protein>
<proteinExistence type="predicted"/>
<evidence type="ECO:0000256" key="1">
    <source>
        <dbReference type="SAM" id="MobiDB-lite"/>
    </source>
</evidence>
<dbReference type="AlphaFoldDB" id="A0A0D2P3V2"/>
<reference evidence="3" key="1">
    <citation type="submission" date="2014-04" db="EMBL/GenBank/DDBJ databases">
        <title>Evolutionary Origins and Diversification of the Mycorrhizal Mutualists.</title>
        <authorList>
            <consortium name="DOE Joint Genome Institute"/>
            <consortium name="Mycorrhizal Genomics Consortium"/>
            <person name="Kohler A."/>
            <person name="Kuo A."/>
            <person name="Nagy L.G."/>
            <person name="Floudas D."/>
            <person name="Copeland A."/>
            <person name="Barry K.W."/>
            <person name="Cichocki N."/>
            <person name="Veneault-Fourrey C."/>
            <person name="LaButti K."/>
            <person name="Lindquist E.A."/>
            <person name="Lipzen A."/>
            <person name="Lundell T."/>
            <person name="Morin E."/>
            <person name="Murat C."/>
            <person name="Riley R."/>
            <person name="Ohm R."/>
            <person name="Sun H."/>
            <person name="Tunlid A."/>
            <person name="Henrissat B."/>
            <person name="Grigoriev I.V."/>
            <person name="Hibbett D.S."/>
            <person name="Martin F."/>
        </authorList>
    </citation>
    <scope>NUCLEOTIDE SEQUENCE [LARGE SCALE GENOMIC DNA]</scope>
    <source>
        <strain evidence="3">FD-334 SS-4</strain>
    </source>
</reference>